<organism evidence="1">
    <name type="scientific">marine sediment metagenome</name>
    <dbReference type="NCBI Taxonomy" id="412755"/>
    <lineage>
        <taxon>unclassified sequences</taxon>
        <taxon>metagenomes</taxon>
        <taxon>ecological metagenomes</taxon>
    </lineage>
</organism>
<dbReference type="EMBL" id="BART01016246">
    <property type="protein sequence ID" value="GAG79281.1"/>
    <property type="molecule type" value="Genomic_DNA"/>
</dbReference>
<protein>
    <submittedName>
        <fullName evidence="1">Uncharacterized protein</fullName>
    </submittedName>
</protein>
<reference evidence="1" key="1">
    <citation type="journal article" date="2014" name="Front. Microbiol.">
        <title>High frequency of phylogenetically diverse reductive dehalogenase-homologous genes in deep subseafloor sedimentary metagenomes.</title>
        <authorList>
            <person name="Kawai M."/>
            <person name="Futagami T."/>
            <person name="Toyoda A."/>
            <person name="Takaki Y."/>
            <person name="Nishi S."/>
            <person name="Hori S."/>
            <person name="Arai W."/>
            <person name="Tsubouchi T."/>
            <person name="Morono Y."/>
            <person name="Uchiyama I."/>
            <person name="Ito T."/>
            <person name="Fujiyama A."/>
            <person name="Inagaki F."/>
            <person name="Takami H."/>
        </authorList>
    </citation>
    <scope>NUCLEOTIDE SEQUENCE</scope>
    <source>
        <strain evidence="1">Expedition CK06-06</strain>
    </source>
</reference>
<evidence type="ECO:0000313" key="1">
    <source>
        <dbReference type="EMBL" id="GAG79281.1"/>
    </source>
</evidence>
<feature type="non-terminal residue" evidence="1">
    <location>
        <position position="1"/>
    </location>
</feature>
<proteinExistence type="predicted"/>
<gene>
    <name evidence="1" type="ORF">S01H4_31295</name>
</gene>
<dbReference type="AlphaFoldDB" id="X1C4H9"/>
<accession>X1C4H9</accession>
<comment type="caution">
    <text evidence="1">The sequence shown here is derived from an EMBL/GenBank/DDBJ whole genome shotgun (WGS) entry which is preliminary data.</text>
</comment>
<sequence length="29" mass="3294">REVTQRGSTFTMLTLRIEKIGTEVSILIT</sequence>
<name>X1C4H9_9ZZZZ</name>